<keyword evidence="1" id="KW-0472">Membrane</keyword>
<keyword evidence="1" id="KW-1133">Transmembrane helix</keyword>
<accession>A0A0R2TW68</accession>
<evidence type="ECO:0000313" key="2">
    <source>
        <dbReference type="EMBL" id="KRO91076.1"/>
    </source>
</evidence>
<reference evidence="2 3" key="1">
    <citation type="submission" date="2015-10" db="EMBL/GenBank/DDBJ databases">
        <title>Metagenome-Assembled Genomes uncover a global brackish microbiome.</title>
        <authorList>
            <person name="Hugerth L.W."/>
            <person name="Larsson J."/>
            <person name="Alneberg J."/>
            <person name="Lindh M.V."/>
            <person name="Legrand C."/>
            <person name="Pinhassi J."/>
            <person name="Andersson A.F."/>
        </authorList>
    </citation>
    <scope>NUCLEOTIDE SEQUENCE [LARGE SCALE GENOMIC DNA]</scope>
    <source>
        <strain evidence="2">BACL26 MAG-121220-bin70</strain>
    </source>
</reference>
<feature type="transmembrane region" description="Helical" evidence="1">
    <location>
        <begin position="45"/>
        <end position="66"/>
    </location>
</feature>
<dbReference type="EMBL" id="LICA01000623">
    <property type="protein sequence ID" value="KRO91076.1"/>
    <property type="molecule type" value="Genomic_DNA"/>
</dbReference>
<name>A0A0R2TW68_9GAMM</name>
<dbReference type="Proteomes" id="UP000051213">
    <property type="component" value="Unassembled WGS sequence"/>
</dbReference>
<keyword evidence="1" id="KW-0812">Transmembrane</keyword>
<gene>
    <name evidence="2" type="ORF">ABS24_03140</name>
</gene>
<comment type="caution">
    <text evidence="2">The sequence shown here is derived from an EMBL/GenBank/DDBJ whole genome shotgun (WGS) entry which is preliminary data.</text>
</comment>
<proteinExistence type="predicted"/>
<feature type="transmembrane region" description="Helical" evidence="1">
    <location>
        <begin position="6"/>
        <end position="33"/>
    </location>
</feature>
<protein>
    <submittedName>
        <fullName evidence="2">Uncharacterized protein</fullName>
    </submittedName>
</protein>
<organism evidence="2 3">
    <name type="scientific">SAR92 bacterium BACL26 MAG-121220-bin70</name>
    <dbReference type="NCBI Taxonomy" id="1655626"/>
    <lineage>
        <taxon>Bacteria</taxon>
        <taxon>Pseudomonadati</taxon>
        <taxon>Pseudomonadota</taxon>
        <taxon>Gammaproteobacteria</taxon>
        <taxon>Cellvibrionales</taxon>
        <taxon>Porticoccaceae</taxon>
        <taxon>SAR92 clade</taxon>
    </lineage>
</organism>
<evidence type="ECO:0000256" key="1">
    <source>
        <dbReference type="SAM" id="Phobius"/>
    </source>
</evidence>
<evidence type="ECO:0000313" key="3">
    <source>
        <dbReference type="Proteomes" id="UP000051213"/>
    </source>
</evidence>
<dbReference type="AlphaFoldDB" id="A0A0R2TW68"/>
<sequence>MEPTTPSIIISTLMFLGVLLYFSFVIGGSYVLAKRKTNNPILGTMLGIILSFAPPFALIYLAFLLFKKDLETE</sequence>